<dbReference type="InterPro" id="IPR014720">
    <property type="entry name" value="dsRBD_dom"/>
</dbReference>
<evidence type="ECO:0000259" key="4">
    <source>
        <dbReference type="PROSITE" id="PS50137"/>
    </source>
</evidence>
<dbReference type="PANTHER" id="PTHR46031:SF16">
    <property type="entry name" value="DOUBLE-STRANDED RNA-BINDING PROTEIN 4"/>
    <property type="match status" value="1"/>
</dbReference>
<evidence type="ECO:0000313" key="5">
    <source>
        <dbReference type="EMBL" id="KAK8589816.1"/>
    </source>
</evidence>
<accession>A0ABR2G0U8</accession>
<evidence type="ECO:0000313" key="6">
    <source>
        <dbReference type="Proteomes" id="UP001472677"/>
    </source>
</evidence>
<feature type="domain" description="DRBM" evidence="4">
    <location>
        <begin position="1"/>
        <end position="70"/>
    </location>
</feature>
<dbReference type="EMBL" id="JBBPBM010000004">
    <property type="protein sequence ID" value="KAK8589816.1"/>
    <property type="molecule type" value="Genomic_DNA"/>
</dbReference>
<organism evidence="5 6">
    <name type="scientific">Hibiscus sabdariffa</name>
    <name type="common">roselle</name>
    <dbReference type="NCBI Taxonomy" id="183260"/>
    <lineage>
        <taxon>Eukaryota</taxon>
        <taxon>Viridiplantae</taxon>
        <taxon>Streptophyta</taxon>
        <taxon>Embryophyta</taxon>
        <taxon>Tracheophyta</taxon>
        <taxon>Spermatophyta</taxon>
        <taxon>Magnoliopsida</taxon>
        <taxon>eudicotyledons</taxon>
        <taxon>Gunneridae</taxon>
        <taxon>Pentapetalae</taxon>
        <taxon>rosids</taxon>
        <taxon>malvids</taxon>
        <taxon>Malvales</taxon>
        <taxon>Malvaceae</taxon>
        <taxon>Malvoideae</taxon>
        <taxon>Hibiscus</taxon>
    </lineage>
</organism>
<keyword evidence="2 3" id="KW-0694">RNA-binding</keyword>
<reference evidence="5 6" key="1">
    <citation type="journal article" date="2024" name="G3 (Bethesda)">
        <title>Genome assembly of Hibiscus sabdariffa L. provides insights into metabolisms of medicinal natural products.</title>
        <authorList>
            <person name="Kim T."/>
        </authorList>
    </citation>
    <scope>NUCLEOTIDE SEQUENCE [LARGE SCALE GENOMIC DNA]</scope>
    <source>
        <strain evidence="5">TK-2024</strain>
        <tissue evidence="5">Old leaves</tissue>
    </source>
</reference>
<gene>
    <name evidence="5" type="ORF">V6N12_024207</name>
</gene>
<name>A0ABR2G0U8_9ROSI</name>
<dbReference type="Gene3D" id="3.30.160.20">
    <property type="match status" value="3"/>
</dbReference>
<evidence type="ECO:0000256" key="3">
    <source>
        <dbReference type="PROSITE-ProRule" id="PRU00266"/>
    </source>
</evidence>
<sequence length="430" mass="47691">MYKSRLQEFCQKKAWRLPEYNTTKQGQDHSPLFQATVIVNGKSFQSPNPARSSKEAQSDAAHLALQHFTSPPPLPDSGMSKEIANGTIMSRETQEANRHSQVDGSDSICKDNDKVKDMQHMYKNLLQTFSQKRNLGRPVYSCEFEGPPHASRFRCKVTVNDKTFESLEFFPTIKEAEHAAAKIALAALAPDTIEKEDCSLYKNLLQELTQKEGCLLPVYNTTRSGEVHASTFVSVVEVKGEFFTGQEAKTKKLAEVLAAKVAYKNLKERKSNRGSMAITPAYKEREVYICSPSDVNADTQQNLGCKASTLHSAISVSGKNPQEDRVNGTFCNHDPSVSFPQPEITNDWHSSSSLSDRYDLPVAVDNLSASNLPHENSATTNQHVEISSISCNRIVVQPRVPNMKFPAGSTVLPMSDDHWVALKLGSQPNQ</sequence>
<dbReference type="PROSITE" id="PS50137">
    <property type="entry name" value="DS_RBD"/>
    <property type="match status" value="3"/>
</dbReference>
<dbReference type="PANTHER" id="PTHR46031">
    <property type="match status" value="1"/>
</dbReference>
<proteinExistence type="predicted"/>
<feature type="domain" description="DRBM" evidence="4">
    <location>
        <begin position="200"/>
        <end position="268"/>
    </location>
</feature>
<keyword evidence="6" id="KW-1185">Reference proteome</keyword>
<protein>
    <recommendedName>
        <fullName evidence="4">DRBM domain-containing protein</fullName>
    </recommendedName>
</protein>
<feature type="domain" description="DRBM" evidence="4">
    <location>
        <begin position="121"/>
        <end position="190"/>
    </location>
</feature>
<dbReference type="SUPFAM" id="SSF54768">
    <property type="entry name" value="dsRNA-binding domain-like"/>
    <property type="match status" value="3"/>
</dbReference>
<comment type="caution">
    <text evidence="5">The sequence shown here is derived from an EMBL/GenBank/DDBJ whole genome shotgun (WGS) entry which is preliminary data.</text>
</comment>
<evidence type="ECO:0000256" key="1">
    <source>
        <dbReference type="ARBA" id="ARBA00022737"/>
    </source>
</evidence>
<dbReference type="SMART" id="SM00358">
    <property type="entry name" value="DSRM"/>
    <property type="match status" value="3"/>
</dbReference>
<dbReference type="Proteomes" id="UP001472677">
    <property type="component" value="Unassembled WGS sequence"/>
</dbReference>
<keyword evidence="1" id="KW-0677">Repeat</keyword>
<evidence type="ECO:0000256" key="2">
    <source>
        <dbReference type="ARBA" id="ARBA00022884"/>
    </source>
</evidence>
<dbReference type="Pfam" id="PF00035">
    <property type="entry name" value="dsrm"/>
    <property type="match status" value="3"/>
</dbReference>